<dbReference type="EMBL" id="JAWRVG010000035">
    <property type="protein sequence ID" value="KAK4067328.1"/>
    <property type="molecule type" value="Genomic_DNA"/>
</dbReference>
<name>A0AAE1I9D5_9HYPO</name>
<keyword evidence="2" id="KW-1185">Reference proteome</keyword>
<evidence type="ECO:0000313" key="2">
    <source>
        <dbReference type="Proteomes" id="UP001273209"/>
    </source>
</evidence>
<dbReference type="Proteomes" id="UP001273209">
    <property type="component" value="Unassembled WGS sequence"/>
</dbReference>
<dbReference type="GeneID" id="87922448"/>
<evidence type="ECO:0000313" key="1">
    <source>
        <dbReference type="EMBL" id="KAK4067328.1"/>
    </source>
</evidence>
<comment type="caution">
    <text evidence="1">The sequence shown here is derived from an EMBL/GenBank/DDBJ whole genome shotgun (WGS) entry which is preliminary data.</text>
</comment>
<dbReference type="AlphaFoldDB" id="A0AAE1I9D5"/>
<accession>A0AAE1I9D5</accession>
<proteinExistence type="predicted"/>
<gene>
    <name evidence="1" type="ORF">Triagg1_7771</name>
</gene>
<protein>
    <submittedName>
        <fullName evidence="1">Uncharacterized protein</fullName>
    </submittedName>
</protein>
<reference evidence="1" key="1">
    <citation type="submission" date="2023-11" db="EMBL/GenBank/DDBJ databases">
        <title>The genome sequences of three competitors of mushroom-forming fungi.</title>
        <authorList>
            <person name="Beijen E."/>
            <person name="Ohm R.A."/>
        </authorList>
    </citation>
    <scope>NUCLEOTIDE SEQUENCE</scope>
    <source>
        <strain evidence="1">CBS 100526</strain>
    </source>
</reference>
<sequence>MALAFMTLAVFAVPGPDPVDEFVRFISLDVDALFVFALGGSFLSFESPILSYPILSRLPFGERDATACQHEQSRRFELPKAQLLLAL</sequence>
<organism evidence="1 2">
    <name type="scientific">Trichoderma aggressivum f. europaeum</name>
    <dbReference type="NCBI Taxonomy" id="173218"/>
    <lineage>
        <taxon>Eukaryota</taxon>
        <taxon>Fungi</taxon>
        <taxon>Dikarya</taxon>
        <taxon>Ascomycota</taxon>
        <taxon>Pezizomycotina</taxon>
        <taxon>Sordariomycetes</taxon>
        <taxon>Hypocreomycetidae</taxon>
        <taxon>Hypocreales</taxon>
        <taxon>Hypocreaceae</taxon>
        <taxon>Trichoderma</taxon>
    </lineage>
</organism>
<dbReference type="RefSeq" id="XP_062753357.1">
    <property type="nucleotide sequence ID" value="XM_062902543.1"/>
</dbReference>